<gene>
    <name evidence="1" type="ORF">BpHYR1_006721</name>
</gene>
<dbReference type="AlphaFoldDB" id="A0A3M7RRW9"/>
<name>A0A3M7RRW9_BRAPC</name>
<evidence type="ECO:0000313" key="1">
    <source>
        <dbReference type="EMBL" id="RNA26038.1"/>
    </source>
</evidence>
<organism evidence="1 2">
    <name type="scientific">Brachionus plicatilis</name>
    <name type="common">Marine rotifer</name>
    <name type="synonym">Brachionus muelleri</name>
    <dbReference type="NCBI Taxonomy" id="10195"/>
    <lineage>
        <taxon>Eukaryota</taxon>
        <taxon>Metazoa</taxon>
        <taxon>Spiralia</taxon>
        <taxon>Gnathifera</taxon>
        <taxon>Rotifera</taxon>
        <taxon>Eurotatoria</taxon>
        <taxon>Monogononta</taxon>
        <taxon>Pseudotrocha</taxon>
        <taxon>Ploima</taxon>
        <taxon>Brachionidae</taxon>
        <taxon>Brachionus</taxon>
    </lineage>
</organism>
<accession>A0A3M7RRW9</accession>
<reference evidence="1 2" key="1">
    <citation type="journal article" date="2018" name="Sci. Rep.">
        <title>Genomic signatures of local adaptation to the degree of environmental predictability in rotifers.</title>
        <authorList>
            <person name="Franch-Gras L."/>
            <person name="Hahn C."/>
            <person name="Garcia-Roger E.M."/>
            <person name="Carmona M.J."/>
            <person name="Serra M."/>
            <person name="Gomez A."/>
        </authorList>
    </citation>
    <scope>NUCLEOTIDE SEQUENCE [LARGE SCALE GENOMIC DNA]</scope>
    <source>
        <strain evidence="1">HYR1</strain>
    </source>
</reference>
<proteinExistence type="predicted"/>
<evidence type="ECO:0000313" key="2">
    <source>
        <dbReference type="Proteomes" id="UP000276133"/>
    </source>
</evidence>
<comment type="caution">
    <text evidence="1">The sequence shown here is derived from an EMBL/GenBank/DDBJ whole genome shotgun (WGS) entry which is preliminary data.</text>
</comment>
<protein>
    <submittedName>
        <fullName evidence="1">Uncharacterized protein</fullName>
    </submittedName>
</protein>
<sequence>MNFLKSLLNENITFMRNLCFDFFEINCTINIITLHCDTWPNSGNSSLSPGLHTMDPIVEKQKTKIKTEAVIFNLVLYNKGSIVRNPREKGRFSRFSPRVTFNFRLTQSILQSNNGTPVFN</sequence>
<keyword evidence="2" id="KW-1185">Reference proteome</keyword>
<dbReference type="Proteomes" id="UP000276133">
    <property type="component" value="Unassembled WGS sequence"/>
</dbReference>
<dbReference type="EMBL" id="REGN01002810">
    <property type="protein sequence ID" value="RNA26038.1"/>
    <property type="molecule type" value="Genomic_DNA"/>
</dbReference>